<dbReference type="Proteomes" id="UP000003803">
    <property type="component" value="Unassembled WGS sequence"/>
</dbReference>
<gene>
    <name evidence="1" type="ORF">ANACOL_01434</name>
</gene>
<protein>
    <submittedName>
        <fullName evidence="1">Uncharacterized protein</fullName>
    </submittedName>
</protein>
<proteinExistence type="predicted"/>
<organism evidence="1 2">
    <name type="scientific">Anaerotruncus colihominis DSM 17241</name>
    <dbReference type="NCBI Taxonomy" id="445972"/>
    <lineage>
        <taxon>Bacteria</taxon>
        <taxon>Bacillati</taxon>
        <taxon>Bacillota</taxon>
        <taxon>Clostridia</taxon>
        <taxon>Eubacteriales</taxon>
        <taxon>Oscillospiraceae</taxon>
        <taxon>Anaerotruncus</taxon>
    </lineage>
</organism>
<sequence>MAVPHKSLVNTACYPISILKTTIPCTPSGLFEKRPRRKTLIGCAANSGAGAA</sequence>
<reference evidence="1" key="2">
    <citation type="submission" date="2013-09" db="EMBL/GenBank/DDBJ databases">
        <title>Draft genome sequence of Anaerotruncus colihominis(DSM 17241).</title>
        <authorList>
            <person name="Sudarsanam P."/>
            <person name="Ley R."/>
            <person name="Guruge J."/>
            <person name="Turnbaugh P.J."/>
            <person name="Mahowald M."/>
            <person name="Liep D."/>
            <person name="Gordon J."/>
        </authorList>
    </citation>
    <scope>NUCLEOTIDE SEQUENCE</scope>
    <source>
        <strain evidence="1">DSM 17241</strain>
    </source>
</reference>
<name>B0P9G5_9FIRM</name>
<dbReference type="AlphaFoldDB" id="B0P9G5"/>
<accession>B0P9G5</accession>
<dbReference type="EMBL" id="ABGD02000011">
    <property type="protein sequence ID" value="EDS11853.1"/>
    <property type="molecule type" value="Genomic_DNA"/>
</dbReference>
<evidence type="ECO:0000313" key="1">
    <source>
        <dbReference type="EMBL" id="EDS11853.1"/>
    </source>
</evidence>
<reference evidence="1" key="1">
    <citation type="submission" date="2007-11" db="EMBL/GenBank/DDBJ databases">
        <authorList>
            <person name="Fulton L."/>
            <person name="Clifton S."/>
            <person name="Fulton B."/>
            <person name="Xu J."/>
            <person name="Minx P."/>
            <person name="Pepin K.H."/>
            <person name="Johnson M."/>
            <person name="Thiruvilangam P."/>
            <person name="Bhonagiri V."/>
            <person name="Nash W.E."/>
            <person name="Mardis E.R."/>
            <person name="Wilson R.K."/>
        </authorList>
    </citation>
    <scope>NUCLEOTIDE SEQUENCE [LARGE SCALE GENOMIC DNA]</scope>
    <source>
        <strain evidence="1">DSM 17241</strain>
    </source>
</reference>
<comment type="caution">
    <text evidence="1">The sequence shown here is derived from an EMBL/GenBank/DDBJ whole genome shotgun (WGS) entry which is preliminary data.</text>
</comment>
<keyword evidence="2" id="KW-1185">Reference proteome</keyword>
<dbReference type="HOGENOM" id="CLU_3076121_0_0_9"/>
<evidence type="ECO:0000313" key="2">
    <source>
        <dbReference type="Proteomes" id="UP000003803"/>
    </source>
</evidence>